<accession>A0AAV5TYT0</accession>
<keyword evidence="2" id="KW-1185">Reference proteome</keyword>
<evidence type="ECO:0008006" key="3">
    <source>
        <dbReference type="Google" id="ProtNLM"/>
    </source>
</evidence>
<reference evidence="1" key="1">
    <citation type="submission" date="2023-10" db="EMBL/GenBank/DDBJ databases">
        <title>Genome assembly of Pristionchus species.</title>
        <authorList>
            <person name="Yoshida K."/>
            <person name="Sommer R.J."/>
        </authorList>
    </citation>
    <scope>NUCLEOTIDE SEQUENCE</scope>
    <source>
        <strain evidence="1">RS0144</strain>
    </source>
</reference>
<sequence>MTDQMTGLTDDYLFDVLTRLDHEDLDKVAVTNRGLCVISKRARSIAIKLQIKCLTIYSRDAYTFTLTIYQESRLTNERRINPQNSDHGDCQICKNTPITQTTPMLQFASCIKS</sequence>
<dbReference type="AlphaFoldDB" id="A0AAV5TYT0"/>
<gene>
    <name evidence="1" type="ORF">PENTCL1PPCAC_21304</name>
</gene>
<proteinExistence type="predicted"/>
<evidence type="ECO:0000313" key="2">
    <source>
        <dbReference type="Proteomes" id="UP001432027"/>
    </source>
</evidence>
<protein>
    <recommendedName>
        <fullName evidence="3">F-box domain-containing protein</fullName>
    </recommendedName>
</protein>
<dbReference type="EMBL" id="BTSX01000005">
    <property type="protein sequence ID" value="GMS99129.1"/>
    <property type="molecule type" value="Genomic_DNA"/>
</dbReference>
<evidence type="ECO:0000313" key="1">
    <source>
        <dbReference type="EMBL" id="GMS99129.1"/>
    </source>
</evidence>
<organism evidence="1 2">
    <name type="scientific">Pristionchus entomophagus</name>
    <dbReference type="NCBI Taxonomy" id="358040"/>
    <lineage>
        <taxon>Eukaryota</taxon>
        <taxon>Metazoa</taxon>
        <taxon>Ecdysozoa</taxon>
        <taxon>Nematoda</taxon>
        <taxon>Chromadorea</taxon>
        <taxon>Rhabditida</taxon>
        <taxon>Rhabditina</taxon>
        <taxon>Diplogasteromorpha</taxon>
        <taxon>Diplogasteroidea</taxon>
        <taxon>Neodiplogasteridae</taxon>
        <taxon>Pristionchus</taxon>
    </lineage>
</organism>
<dbReference type="Proteomes" id="UP001432027">
    <property type="component" value="Unassembled WGS sequence"/>
</dbReference>
<comment type="caution">
    <text evidence="1">The sequence shown here is derived from an EMBL/GenBank/DDBJ whole genome shotgun (WGS) entry which is preliminary data.</text>
</comment>
<name>A0AAV5TYT0_9BILA</name>